<keyword evidence="2" id="KW-0812">Transmembrane</keyword>
<proteinExistence type="predicted"/>
<dbReference type="EMBL" id="JBHSFA010000005">
    <property type="protein sequence ID" value="MFC4542041.1"/>
    <property type="molecule type" value="Genomic_DNA"/>
</dbReference>
<keyword evidence="4" id="KW-1185">Reference proteome</keyword>
<feature type="transmembrane region" description="Helical" evidence="2">
    <location>
        <begin position="37"/>
        <end position="56"/>
    </location>
</feature>
<organism evidence="3 4">
    <name type="scientific">Halosolutus amylolyticus</name>
    <dbReference type="NCBI Taxonomy" id="2932267"/>
    <lineage>
        <taxon>Archaea</taxon>
        <taxon>Methanobacteriati</taxon>
        <taxon>Methanobacteriota</taxon>
        <taxon>Stenosarchaea group</taxon>
        <taxon>Halobacteria</taxon>
        <taxon>Halobacteriales</taxon>
        <taxon>Natrialbaceae</taxon>
        <taxon>Halosolutus</taxon>
    </lineage>
</organism>
<evidence type="ECO:0000256" key="2">
    <source>
        <dbReference type="SAM" id="Phobius"/>
    </source>
</evidence>
<evidence type="ECO:0008006" key="5">
    <source>
        <dbReference type="Google" id="ProtNLM"/>
    </source>
</evidence>
<feature type="transmembrane region" description="Helical" evidence="2">
    <location>
        <begin position="6"/>
        <end position="25"/>
    </location>
</feature>
<feature type="region of interest" description="Disordered" evidence="1">
    <location>
        <begin position="62"/>
        <end position="89"/>
    </location>
</feature>
<sequence length="89" mass="9906">MESIAFLGLTIAYVSIHVILSILVLKDAEKRGIENSVMWATIIVIFSVVGLVIYLIRRTMPESEVETPEDAEFPLPGTEHSDDSSRTDE</sequence>
<evidence type="ECO:0000256" key="1">
    <source>
        <dbReference type="SAM" id="MobiDB-lite"/>
    </source>
</evidence>
<gene>
    <name evidence="3" type="ORF">ACFO5R_08890</name>
</gene>
<keyword evidence="2" id="KW-1133">Transmembrane helix</keyword>
<name>A0ABD5PQ27_9EURY</name>
<protein>
    <recommendedName>
        <fullName evidence="5">Cardiolipin synthase N-terminal domain-containing protein</fullName>
    </recommendedName>
</protein>
<comment type="caution">
    <text evidence="3">The sequence shown here is derived from an EMBL/GenBank/DDBJ whole genome shotgun (WGS) entry which is preliminary data.</text>
</comment>
<keyword evidence="2" id="KW-0472">Membrane</keyword>
<evidence type="ECO:0000313" key="3">
    <source>
        <dbReference type="EMBL" id="MFC4542041.1"/>
    </source>
</evidence>
<feature type="compositionally biased region" description="Acidic residues" evidence="1">
    <location>
        <begin position="63"/>
        <end position="72"/>
    </location>
</feature>
<dbReference type="Proteomes" id="UP001595898">
    <property type="component" value="Unassembled WGS sequence"/>
</dbReference>
<reference evidence="3 4" key="1">
    <citation type="journal article" date="2019" name="Int. J. Syst. Evol. Microbiol.">
        <title>The Global Catalogue of Microorganisms (GCM) 10K type strain sequencing project: providing services to taxonomists for standard genome sequencing and annotation.</title>
        <authorList>
            <consortium name="The Broad Institute Genomics Platform"/>
            <consortium name="The Broad Institute Genome Sequencing Center for Infectious Disease"/>
            <person name="Wu L."/>
            <person name="Ma J."/>
        </authorList>
    </citation>
    <scope>NUCLEOTIDE SEQUENCE [LARGE SCALE GENOMIC DNA]</scope>
    <source>
        <strain evidence="3 4">WLHS5</strain>
    </source>
</reference>
<dbReference type="RefSeq" id="WP_250141447.1">
    <property type="nucleotide sequence ID" value="NZ_JALIQP010000004.1"/>
</dbReference>
<dbReference type="AlphaFoldDB" id="A0ABD5PQ27"/>
<feature type="compositionally biased region" description="Basic and acidic residues" evidence="1">
    <location>
        <begin position="79"/>
        <end position="89"/>
    </location>
</feature>
<accession>A0ABD5PQ27</accession>
<evidence type="ECO:0000313" key="4">
    <source>
        <dbReference type="Proteomes" id="UP001595898"/>
    </source>
</evidence>